<dbReference type="SUPFAM" id="SSF49464">
    <property type="entry name" value="Carboxypeptidase regulatory domain-like"/>
    <property type="match status" value="1"/>
</dbReference>
<dbReference type="InterPro" id="IPR037066">
    <property type="entry name" value="Plug_dom_sf"/>
</dbReference>
<evidence type="ECO:0000313" key="7">
    <source>
        <dbReference type="Proteomes" id="UP000198510"/>
    </source>
</evidence>
<sequence length="819" mass="90914">MRTDFMLLCLLSSVTLHGQASIDGTCLAADQSPLPYATVVLLHPDSTLAAGVVTDEAGAYHFASVPIGTYRLHISAVGHQSWTSEPFHVRSPGEHLAIGTSVLPEATVQLDGVVVRGEKPLFQREADRTVVNVSESLLSQGSNALQVLERAPGVTLDHRNQQFMLNGKSGVTVMLNGKLLRLPAADVMAMLRGLNADQLEKLEIIDAPSAQYDAEGSGGILNLVLKQEQDDGTHGSAAVSVGYGWGEKGTASVNLAHNRGATRLSGNYAVMHDRSFHQWFARSTQDMPTLGGALDVDFLNQNRRTQNSHNFRFGLEHDFTERTTLGGDLTYNQAHNPASVYSFAHYRSEPDSVLVMRSTVEGQNRWRNLDAHVYLDHQLNEGQRLTGEVDYLYYQNASPNQVHNAFSNREGVPVRPEGAAFRSELRGTSQTGMHIGVVKLDYVQPLNPRLLWQAGGKGTFSANATRAGLAHYEPQEGWLDEARTASRLQVRERIGAGYTSFQWQPRATTQLTAGLRYEYTDRHIRQADGITLRRQHNLFPSLLLSHQLADASRLNLSYTKRISRPTYNDLASYLVYTDPVSVFTGNPLLRPVITHALTLGVQVRGYAVSLGYSYDDRPIAQYQMTRNAEGTLMYVSPQNLAYQHNLTLQATLPLQLTPWWSATHTLIGSGRQFQLAHTEQPAQKIYGTFSFNGSHTFLLPARFALELSGWYHAAQYNGSVRVDGMGQMNAGLKKELGERGGTLQLTVTDLFKTLRITSYFGRVTEEVFSLQSEVYSRTESSLSRIFRLSYAYTFGRQGTPPKHQRPTGSEEERGRIRNE</sequence>
<dbReference type="InterPro" id="IPR041700">
    <property type="entry name" value="OMP_b-brl_3"/>
</dbReference>
<keyword evidence="7" id="KW-1185">Reference proteome</keyword>
<dbReference type="Pfam" id="PF14905">
    <property type="entry name" value="OMP_b-brl_3"/>
    <property type="match status" value="1"/>
</dbReference>
<evidence type="ECO:0000313" key="6">
    <source>
        <dbReference type="EMBL" id="SDL51666.1"/>
    </source>
</evidence>
<dbReference type="AlphaFoldDB" id="A0A1G9KQ08"/>
<name>A0A1G9KQ08_9BACT</name>
<dbReference type="InterPro" id="IPR008969">
    <property type="entry name" value="CarboxyPept-like_regulatory"/>
</dbReference>
<dbReference type="Gene3D" id="2.170.130.10">
    <property type="entry name" value="TonB-dependent receptor, plug domain"/>
    <property type="match status" value="1"/>
</dbReference>
<dbReference type="PANTHER" id="PTHR40980">
    <property type="entry name" value="PLUG DOMAIN-CONTAINING PROTEIN"/>
    <property type="match status" value="1"/>
</dbReference>
<protein>
    <submittedName>
        <fullName evidence="6">Outer membrane receptor proteins, mostly Fe transport</fullName>
    </submittedName>
</protein>
<dbReference type="Gene3D" id="2.60.40.1120">
    <property type="entry name" value="Carboxypeptidase-like, regulatory domain"/>
    <property type="match status" value="1"/>
</dbReference>
<dbReference type="EMBL" id="FNFO01000006">
    <property type="protein sequence ID" value="SDL51666.1"/>
    <property type="molecule type" value="Genomic_DNA"/>
</dbReference>
<dbReference type="RefSeq" id="WP_089684000.1">
    <property type="nucleotide sequence ID" value="NZ_FNFO01000006.1"/>
</dbReference>
<evidence type="ECO:0000256" key="2">
    <source>
        <dbReference type="ARBA" id="ARBA00023136"/>
    </source>
</evidence>
<dbReference type="SUPFAM" id="SSF56935">
    <property type="entry name" value="Porins"/>
    <property type="match status" value="1"/>
</dbReference>
<dbReference type="STRING" id="1075417.SAMN05421823_106224"/>
<dbReference type="OrthoDB" id="905812at2"/>
<evidence type="ECO:0000256" key="3">
    <source>
        <dbReference type="ARBA" id="ARBA00023237"/>
    </source>
</evidence>
<feature type="domain" description="Outer membrane protein beta-barrel" evidence="5">
    <location>
        <begin position="380"/>
        <end position="763"/>
    </location>
</feature>
<keyword evidence="6" id="KW-0675">Receptor</keyword>
<dbReference type="InterPro" id="IPR036942">
    <property type="entry name" value="Beta-barrel_TonB_sf"/>
</dbReference>
<proteinExistence type="predicted"/>
<dbReference type="Gene3D" id="2.40.170.20">
    <property type="entry name" value="TonB-dependent receptor, beta-barrel domain"/>
    <property type="match status" value="1"/>
</dbReference>
<dbReference type="GO" id="GO:0009279">
    <property type="term" value="C:cell outer membrane"/>
    <property type="evidence" value="ECO:0007669"/>
    <property type="project" value="UniProtKB-SubCell"/>
</dbReference>
<gene>
    <name evidence="6" type="ORF">SAMN05421823_106224</name>
</gene>
<keyword evidence="3" id="KW-0998">Cell outer membrane</keyword>
<evidence type="ECO:0000256" key="4">
    <source>
        <dbReference type="SAM" id="MobiDB-lite"/>
    </source>
</evidence>
<feature type="compositionally biased region" description="Basic and acidic residues" evidence="4">
    <location>
        <begin position="808"/>
        <end position="819"/>
    </location>
</feature>
<dbReference type="PANTHER" id="PTHR40980:SF4">
    <property type="entry name" value="TONB-DEPENDENT RECEPTOR-LIKE BETA-BARREL DOMAIN-CONTAINING PROTEIN"/>
    <property type="match status" value="1"/>
</dbReference>
<reference evidence="6 7" key="1">
    <citation type="submission" date="2016-10" db="EMBL/GenBank/DDBJ databases">
        <authorList>
            <person name="de Groot N.N."/>
        </authorList>
    </citation>
    <scope>NUCLEOTIDE SEQUENCE [LARGE SCALE GENOMIC DNA]</scope>
    <source>
        <strain evidence="6 7">DSM 25186</strain>
    </source>
</reference>
<comment type="subcellular location">
    <subcellularLocation>
        <location evidence="1">Cell outer membrane</location>
    </subcellularLocation>
</comment>
<dbReference type="Proteomes" id="UP000198510">
    <property type="component" value="Unassembled WGS sequence"/>
</dbReference>
<accession>A0A1G9KQ08</accession>
<feature type="region of interest" description="Disordered" evidence="4">
    <location>
        <begin position="796"/>
        <end position="819"/>
    </location>
</feature>
<evidence type="ECO:0000256" key="1">
    <source>
        <dbReference type="ARBA" id="ARBA00004442"/>
    </source>
</evidence>
<dbReference type="Pfam" id="PF13620">
    <property type="entry name" value="CarboxypepD_reg"/>
    <property type="match status" value="1"/>
</dbReference>
<evidence type="ECO:0000259" key="5">
    <source>
        <dbReference type="Pfam" id="PF14905"/>
    </source>
</evidence>
<keyword evidence="2" id="KW-0472">Membrane</keyword>
<organism evidence="6 7">
    <name type="scientific">Catalinimonas alkaloidigena</name>
    <dbReference type="NCBI Taxonomy" id="1075417"/>
    <lineage>
        <taxon>Bacteria</taxon>
        <taxon>Pseudomonadati</taxon>
        <taxon>Bacteroidota</taxon>
        <taxon>Cytophagia</taxon>
        <taxon>Cytophagales</taxon>
        <taxon>Catalimonadaceae</taxon>
        <taxon>Catalinimonas</taxon>
    </lineage>
</organism>